<dbReference type="HOGENOM" id="CLU_794516_0_0_1"/>
<evidence type="ECO:0000313" key="2">
    <source>
        <dbReference type="EMBL" id="KDQ15656.1"/>
    </source>
</evidence>
<sequence>MHLTSGSPFLVAAMAFQPLTPASPAASSDKTPIFGSSPCLGFSSSPNLGWMASTAARSVSFRGPTPRKVHDVTKVESTGEASQPLSPAFGSVFGKSSGLIGLGIYNANDNQSSTNPIDDSPLSSPRAKPQEDTADPPTKLDSVLDYILDEYTTVDHCQADELVDDTIPTDFTTTVDLAWQSEPYKPFARPSRVNPFGAVGQGRLSDSENQVYNPPDSYFPPYPSGAASSRPIRSLEDMGLYVVSSSGPTFEVFDGVPVSKSDPPTSTYTSAEPVEAEPLVPARAAAADASLDSKSLPSIPAASLAPKEEPARMSMWTRVALPVTPRVYTPYPADVDALEVVGPFLGWNY</sequence>
<feature type="region of interest" description="Disordered" evidence="1">
    <location>
        <begin position="108"/>
        <end position="140"/>
    </location>
</feature>
<reference evidence="3" key="1">
    <citation type="journal article" date="2014" name="Proc. Natl. Acad. Sci. U.S.A.">
        <title>Extensive sampling of basidiomycete genomes demonstrates inadequacy of the white-rot/brown-rot paradigm for wood decay fungi.</title>
        <authorList>
            <person name="Riley R."/>
            <person name="Salamov A.A."/>
            <person name="Brown D.W."/>
            <person name="Nagy L.G."/>
            <person name="Floudas D."/>
            <person name="Held B.W."/>
            <person name="Levasseur A."/>
            <person name="Lombard V."/>
            <person name="Morin E."/>
            <person name="Otillar R."/>
            <person name="Lindquist E.A."/>
            <person name="Sun H."/>
            <person name="LaButti K.M."/>
            <person name="Schmutz J."/>
            <person name="Jabbour D."/>
            <person name="Luo H."/>
            <person name="Baker S.E."/>
            <person name="Pisabarro A.G."/>
            <person name="Walton J.D."/>
            <person name="Blanchette R.A."/>
            <person name="Henrissat B."/>
            <person name="Martin F."/>
            <person name="Cullen D."/>
            <person name="Hibbett D.S."/>
            <person name="Grigoriev I.V."/>
        </authorList>
    </citation>
    <scope>NUCLEOTIDE SEQUENCE [LARGE SCALE GENOMIC DNA]</scope>
    <source>
        <strain evidence="3">FD-172 SS1</strain>
    </source>
</reference>
<protein>
    <submittedName>
        <fullName evidence="2">Uncharacterized protein</fullName>
    </submittedName>
</protein>
<evidence type="ECO:0000256" key="1">
    <source>
        <dbReference type="SAM" id="MobiDB-lite"/>
    </source>
</evidence>
<keyword evidence="3" id="KW-1185">Reference proteome</keyword>
<proteinExistence type="predicted"/>
<gene>
    <name evidence="2" type="ORF">BOTBODRAFT_187105</name>
</gene>
<organism evidence="2 3">
    <name type="scientific">Botryobasidium botryosum (strain FD-172 SS1)</name>
    <dbReference type="NCBI Taxonomy" id="930990"/>
    <lineage>
        <taxon>Eukaryota</taxon>
        <taxon>Fungi</taxon>
        <taxon>Dikarya</taxon>
        <taxon>Basidiomycota</taxon>
        <taxon>Agaricomycotina</taxon>
        <taxon>Agaricomycetes</taxon>
        <taxon>Cantharellales</taxon>
        <taxon>Botryobasidiaceae</taxon>
        <taxon>Botryobasidium</taxon>
    </lineage>
</organism>
<feature type="compositionally biased region" description="Polar residues" evidence="1">
    <location>
        <begin position="108"/>
        <end position="123"/>
    </location>
</feature>
<dbReference type="AlphaFoldDB" id="A0A067MVR0"/>
<dbReference type="EMBL" id="KL198031">
    <property type="protein sequence ID" value="KDQ15656.1"/>
    <property type="molecule type" value="Genomic_DNA"/>
</dbReference>
<name>A0A067MVR0_BOTB1</name>
<evidence type="ECO:0000313" key="3">
    <source>
        <dbReference type="Proteomes" id="UP000027195"/>
    </source>
</evidence>
<accession>A0A067MVR0</accession>
<dbReference type="Proteomes" id="UP000027195">
    <property type="component" value="Unassembled WGS sequence"/>
</dbReference>
<feature type="region of interest" description="Disordered" evidence="1">
    <location>
        <begin position="255"/>
        <end position="276"/>
    </location>
</feature>
<dbReference type="InParanoid" id="A0A067MVR0"/>